<keyword evidence="3" id="KW-1185">Reference proteome</keyword>
<protein>
    <submittedName>
        <fullName evidence="2">Slit-like 2 protein</fullName>
    </submittedName>
</protein>
<accession>V8P784</accession>
<gene>
    <name evidence="2" type="primary">Slit2</name>
    <name evidence="2" type="ORF">L345_03794</name>
</gene>
<dbReference type="Proteomes" id="UP000018936">
    <property type="component" value="Unassembled WGS sequence"/>
</dbReference>
<evidence type="ECO:0000313" key="3">
    <source>
        <dbReference type="Proteomes" id="UP000018936"/>
    </source>
</evidence>
<evidence type="ECO:0000313" key="2">
    <source>
        <dbReference type="EMBL" id="ETE70409.1"/>
    </source>
</evidence>
<dbReference type="EMBL" id="AZIM01000557">
    <property type="protein sequence ID" value="ETE70409.1"/>
    <property type="molecule type" value="Genomic_DNA"/>
</dbReference>
<dbReference type="AlphaFoldDB" id="V8P784"/>
<sequence>MEKKQSEGKYHGLFKTLSLHPICSSANWTVKSVTSDLLASSNVQAVELALPPHMITSERNYSKFIHTLLRGTSTKKDMKYQAKELQKKKNSKQDYTCTLGYSYAQREIRVEMSAHNLTCNWAAVRTIARGSCSTSLKFGDRLERTETSLTSLIREKFKSVGPKKTGRLSCSKRSGDQLSVNPEGQSKADPLPSERRKGIQPIAGEGSGSFRVSTWTHWERMMLPYFGPATGGIKEGVLIEQVGSVSGKDLSENQIHAIPRKAFRGAVDIKNLARIPPGSAL</sequence>
<comment type="caution">
    <text evidence="2">The sequence shown here is derived from an EMBL/GenBank/DDBJ whole genome shotgun (WGS) entry which is preliminary data.</text>
</comment>
<feature type="region of interest" description="Disordered" evidence="1">
    <location>
        <begin position="160"/>
        <end position="205"/>
    </location>
</feature>
<proteinExistence type="predicted"/>
<reference evidence="2 3" key="1">
    <citation type="journal article" date="2013" name="Proc. Natl. Acad. Sci. U.S.A.">
        <title>The king cobra genome reveals dynamic gene evolution and adaptation in the snake venom system.</title>
        <authorList>
            <person name="Vonk F.J."/>
            <person name="Casewell N.R."/>
            <person name="Henkel C.V."/>
            <person name="Heimberg A.M."/>
            <person name="Jansen H.J."/>
            <person name="McCleary R.J."/>
            <person name="Kerkkamp H.M."/>
            <person name="Vos R.A."/>
            <person name="Guerreiro I."/>
            <person name="Calvete J.J."/>
            <person name="Wuster W."/>
            <person name="Woods A.E."/>
            <person name="Logan J.M."/>
            <person name="Harrison R.A."/>
            <person name="Castoe T.A."/>
            <person name="de Koning A.P."/>
            <person name="Pollock D.D."/>
            <person name="Yandell M."/>
            <person name="Calderon D."/>
            <person name="Renjifo C."/>
            <person name="Currier R.B."/>
            <person name="Salgado D."/>
            <person name="Pla D."/>
            <person name="Sanz L."/>
            <person name="Hyder A.S."/>
            <person name="Ribeiro J.M."/>
            <person name="Arntzen J.W."/>
            <person name="van den Thillart G.E."/>
            <person name="Boetzer M."/>
            <person name="Pirovano W."/>
            <person name="Dirks R.P."/>
            <person name="Spaink H.P."/>
            <person name="Duboule D."/>
            <person name="McGlinn E."/>
            <person name="Kini R.M."/>
            <person name="Richardson M.K."/>
        </authorList>
    </citation>
    <scope>NUCLEOTIDE SEQUENCE</scope>
    <source>
        <tissue evidence="2">Blood</tissue>
    </source>
</reference>
<feature type="non-terminal residue" evidence="2">
    <location>
        <position position="1"/>
    </location>
</feature>
<name>V8P784_OPHHA</name>
<organism evidence="2 3">
    <name type="scientific">Ophiophagus hannah</name>
    <name type="common">King cobra</name>
    <name type="synonym">Naja hannah</name>
    <dbReference type="NCBI Taxonomy" id="8665"/>
    <lineage>
        <taxon>Eukaryota</taxon>
        <taxon>Metazoa</taxon>
        <taxon>Chordata</taxon>
        <taxon>Craniata</taxon>
        <taxon>Vertebrata</taxon>
        <taxon>Euteleostomi</taxon>
        <taxon>Lepidosauria</taxon>
        <taxon>Squamata</taxon>
        <taxon>Bifurcata</taxon>
        <taxon>Unidentata</taxon>
        <taxon>Episquamata</taxon>
        <taxon>Toxicofera</taxon>
        <taxon>Serpentes</taxon>
        <taxon>Colubroidea</taxon>
        <taxon>Elapidae</taxon>
        <taxon>Elapinae</taxon>
        <taxon>Ophiophagus</taxon>
    </lineage>
</organism>
<dbReference type="OrthoDB" id="8924329at2759"/>
<evidence type="ECO:0000256" key="1">
    <source>
        <dbReference type="SAM" id="MobiDB-lite"/>
    </source>
</evidence>